<comment type="caution">
    <text evidence="2">The sequence shown here is derived from an EMBL/GenBank/DDBJ whole genome shotgun (WGS) entry which is preliminary data.</text>
</comment>
<feature type="region of interest" description="Disordered" evidence="1">
    <location>
        <begin position="57"/>
        <end position="89"/>
    </location>
</feature>
<accession>A0A2A2M4P7</accession>
<reference evidence="2 3" key="1">
    <citation type="journal article" date="2017" name="Curr. Biol.">
        <title>Genome architecture and evolution of a unichromosomal asexual nematode.</title>
        <authorList>
            <person name="Fradin H."/>
            <person name="Zegar C."/>
            <person name="Gutwein M."/>
            <person name="Lucas J."/>
            <person name="Kovtun M."/>
            <person name="Corcoran D."/>
            <person name="Baugh L.R."/>
            <person name="Kiontke K."/>
            <person name="Gunsalus K."/>
            <person name="Fitch D.H."/>
            <person name="Piano F."/>
        </authorList>
    </citation>
    <scope>NUCLEOTIDE SEQUENCE [LARGE SCALE GENOMIC DNA]</scope>
    <source>
        <strain evidence="2">PF1309</strain>
    </source>
</reference>
<evidence type="ECO:0000313" key="3">
    <source>
        <dbReference type="Proteomes" id="UP000218231"/>
    </source>
</evidence>
<dbReference type="EMBL" id="LIAE01005525">
    <property type="protein sequence ID" value="PAV93275.1"/>
    <property type="molecule type" value="Genomic_DNA"/>
</dbReference>
<evidence type="ECO:0000313" key="2">
    <source>
        <dbReference type="EMBL" id="PAV93275.1"/>
    </source>
</evidence>
<gene>
    <name evidence="2" type="ORF">WR25_04464</name>
</gene>
<organism evidence="2 3">
    <name type="scientific">Diploscapter pachys</name>
    <dbReference type="NCBI Taxonomy" id="2018661"/>
    <lineage>
        <taxon>Eukaryota</taxon>
        <taxon>Metazoa</taxon>
        <taxon>Ecdysozoa</taxon>
        <taxon>Nematoda</taxon>
        <taxon>Chromadorea</taxon>
        <taxon>Rhabditida</taxon>
        <taxon>Rhabditina</taxon>
        <taxon>Rhabditomorpha</taxon>
        <taxon>Rhabditoidea</taxon>
        <taxon>Rhabditidae</taxon>
        <taxon>Diploscapter</taxon>
    </lineage>
</organism>
<name>A0A2A2M4P7_9BILA</name>
<sequence>MGKATVEGHLRHRIGIADHYIQVGQCPQGGAVDQRTAALDTAQDGAFTCACNAGSPHATTQPPSWAEPPSQEVMTPPAPSMIGINACTS</sequence>
<dbReference type="Proteomes" id="UP000218231">
    <property type="component" value="Unassembled WGS sequence"/>
</dbReference>
<evidence type="ECO:0000256" key="1">
    <source>
        <dbReference type="SAM" id="MobiDB-lite"/>
    </source>
</evidence>
<dbReference type="AlphaFoldDB" id="A0A2A2M4P7"/>
<keyword evidence="3" id="KW-1185">Reference proteome</keyword>
<protein>
    <submittedName>
        <fullName evidence="2">Uncharacterized protein</fullName>
    </submittedName>
</protein>
<proteinExistence type="predicted"/>